<dbReference type="InterPro" id="IPR017853">
    <property type="entry name" value="GH"/>
</dbReference>
<name>A0A1S3H9C3_LINAN</name>
<evidence type="ECO:0000313" key="3">
    <source>
        <dbReference type="RefSeq" id="XP_013381729.1"/>
    </source>
</evidence>
<keyword evidence="1" id="KW-0732">Signal</keyword>
<proteinExistence type="predicted"/>
<dbReference type="OrthoDB" id="442731at2759"/>
<evidence type="ECO:0000313" key="2">
    <source>
        <dbReference type="Proteomes" id="UP000085678"/>
    </source>
</evidence>
<dbReference type="RefSeq" id="XP_013381729.1">
    <property type="nucleotide sequence ID" value="XM_013526275.1"/>
</dbReference>
<dbReference type="KEGG" id="lak:106152620"/>
<keyword evidence="2" id="KW-1185">Reference proteome</keyword>
<dbReference type="GO" id="GO:0004553">
    <property type="term" value="F:hydrolase activity, hydrolyzing O-glycosyl compounds"/>
    <property type="evidence" value="ECO:0007669"/>
    <property type="project" value="TreeGrafter"/>
</dbReference>
<protein>
    <submittedName>
        <fullName evidence="3">Uncharacterized protein LOC106152620</fullName>
    </submittedName>
</protein>
<feature type="chain" id="PRO_5010360050" evidence="1">
    <location>
        <begin position="20"/>
        <end position="739"/>
    </location>
</feature>
<dbReference type="OMA" id="RATWFFY"/>
<dbReference type="InParanoid" id="A0A1S3H9C3"/>
<dbReference type="AlphaFoldDB" id="A0A1S3H9C3"/>
<dbReference type="STRING" id="7574.A0A1S3H9C3"/>
<accession>A0A1S3H9C3</accession>
<dbReference type="InterPro" id="IPR051923">
    <property type="entry name" value="Glycosyl_Hydrolase_39"/>
</dbReference>
<dbReference type="Gene3D" id="3.20.20.80">
    <property type="entry name" value="Glycosidases"/>
    <property type="match status" value="1"/>
</dbReference>
<dbReference type="Gene3D" id="2.60.120.260">
    <property type="entry name" value="Galactose-binding domain-like"/>
    <property type="match status" value="1"/>
</dbReference>
<dbReference type="PANTHER" id="PTHR12631:SF10">
    <property type="entry name" value="BETA-XYLOSIDASE-LIKE PROTEIN-RELATED"/>
    <property type="match status" value="1"/>
</dbReference>
<feature type="signal peptide" evidence="1">
    <location>
        <begin position="1"/>
        <end position="19"/>
    </location>
</feature>
<dbReference type="SUPFAM" id="SSF51445">
    <property type="entry name" value="(Trans)glycosidases"/>
    <property type="match status" value="1"/>
</dbReference>
<dbReference type="Proteomes" id="UP000085678">
    <property type="component" value="Unplaced"/>
</dbReference>
<gene>
    <name evidence="3" type="primary">LOC106152620</name>
</gene>
<sequence length="739" mass="81682">MNRALVFIYIMVASPIVASWNPDAGYVPSLTAGGTPHTTSNPSRADKIMDGDDQTHWQSGSCFPRGFTSRPDLNALYNACALQKCSVTGDLSGTSMNSATDDSHYTGLQVKTNAIGVAGFTVRLCSTVRLRILTIKGIYGSGSTVTVNAITSTGRVAIATLTPEDNYKLIEVIPDPNILLSAIELVSNKTFTLTEIAAMSKSCYEMAWIDMGSLKEVSVINTKHWAGGNALATSLLVSQDGVEWTKVADLDPNALKPVYTRLSSPQNIRYIGVRHEVEEGDVKKVYVWEIKAYDYNGVFGSMPNATQQNNTLRNTFGVNGIWGWGTKSYSYLLPATKGPNLYAEVSSHARNYHNLNWDVTDPDHVPDYGKMANGKGTEAHWWLNWDKEYQAWVDAGLTVHGSVQFGSIPSSKWDDPYTAGYNFGYAYARHFGPTHGNGLIAAMEAGNEPWKYPADLYREILRGFSEGSKAADPQMTFLPAAFQADDPVSTSNYMGNHIPEISAPFIDVLNSHHYSFHHRNDGVRTAVHPEHPDSTFNGIRNVLRWRDANLPGKPVWVTEWGWDAPGLGEICATSECVSNEAQAIYGVRGLLILTRLGVERATWFFYANTEDCDTLFCRSGLTGSKAVDFEKKDVFRAFKSLFHHAGDKVFLQTIREDRTAYIYVFGTRSGTPTHLVAWRPDDVREAAFHTVLFSFTPDPSKAWLLTGDNETGRPAPIPTKTKSTWRMMVSVVPTIVKLN</sequence>
<dbReference type="PANTHER" id="PTHR12631">
    <property type="entry name" value="ALPHA-L-IDURONIDASE"/>
    <property type="match status" value="1"/>
</dbReference>
<evidence type="ECO:0000256" key="1">
    <source>
        <dbReference type="SAM" id="SignalP"/>
    </source>
</evidence>
<organism evidence="2 3">
    <name type="scientific">Lingula anatina</name>
    <name type="common">Brachiopod</name>
    <name type="synonym">Lingula unguis</name>
    <dbReference type="NCBI Taxonomy" id="7574"/>
    <lineage>
        <taxon>Eukaryota</taxon>
        <taxon>Metazoa</taxon>
        <taxon>Spiralia</taxon>
        <taxon>Lophotrochozoa</taxon>
        <taxon>Brachiopoda</taxon>
        <taxon>Linguliformea</taxon>
        <taxon>Lingulata</taxon>
        <taxon>Lingulida</taxon>
        <taxon>Linguloidea</taxon>
        <taxon>Lingulidae</taxon>
        <taxon>Lingula</taxon>
    </lineage>
</organism>
<dbReference type="GeneID" id="106152620"/>
<reference evidence="3" key="1">
    <citation type="submission" date="2025-08" db="UniProtKB">
        <authorList>
            <consortium name="RefSeq"/>
        </authorList>
    </citation>
    <scope>IDENTIFICATION</scope>
    <source>
        <tissue evidence="3">Gonads</tissue>
    </source>
</reference>